<name>A0ABW2Y7H9_9GAMM</name>
<dbReference type="Proteomes" id="UP001597110">
    <property type="component" value="Unassembled WGS sequence"/>
</dbReference>
<dbReference type="Pfam" id="PF13432">
    <property type="entry name" value="TPR_16"/>
    <property type="match status" value="3"/>
</dbReference>
<proteinExistence type="predicted"/>
<dbReference type="Pfam" id="PF14559">
    <property type="entry name" value="TPR_19"/>
    <property type="match status" value="1"/>
</dbReference>
<keyword evidence="1" id="KW-0677">Repeat</keyword>
<gene>
    <name evidence="4" type="ORF">ACFQ0E_02445</name>
</gene>
<evidence type="ECO:0000313" key="5">
    <source>
        <dbReference type="Proteomes" id="UP001597110"/>
    </source>
</evidence>
<dbReference type="RefSeq" id="WP_386822111.1">
    <property type="nucleotide sequence ID" value="NZ_JBHTIF010000001.1"/>
</dbReference>
<keyword evidence="2 3" id="KW-0802">TPR repeat</keyword>
<dbReference type="PANTHER" id="PTHR44227:SF3">
    <property type="entry name" value="PROTEIN O-MANNOSYL-TRANSFERASE TMTC4"/>
    <property type="match status" value="1"/>
</dbReference>
<reference evidence="5" key="1">
    <citation type="journal article" date="2019" name="Int. J. Syst. Evol. Microbiol.">
        <title>The Global Catalogue of Microorganisms (GCM) 10K type strain sequencing project: providing services to taxonomists for standard genome sequencing and annotation.</title>
        <authorList>
            <consortium name="The Broad Institute Genomics Platform"/>
            <consortium name="The Broad Institute Genome Sequencing Center for Infectious Disease"/>
            <person name="Wu L."/>
            <person name="Ma J."/>
        </authorList>
    </citation>
    <scope>NUCLEOTIDE SEQUENCE [LARGE SCALE GENOMIC DNA]</scope>
    <source>
        <strain evidence="5">CCUG 55585</strain>
    </source>
</reference>
<evidence type="ECO:0000256" key="3">
    <source>
        <dbReference type="PROSITE-ProRule" id="PRU00339"/>
    </source>
</evidence>
<dbReference type="InterPro" id="IPR052346">
    <property type="entry name" value="O-mannosyl-transferase_TMTC"/>
</dbReference>
<feature type="repeat" description="TPR" evidence="3">
    <location>
        <begin position="66"/>
        <end position="99"/>
    </location>
</feature>
<comment type="caution">
    <text evidence="4">The sequence shown here is derived from an EMBL/GenBank/DDBJ whole genome shotgun (WGS) entry which is preliminary data.</text>
</comment>
<dbReference type="PROSITE" id="PS50005">
    <property type="entry name" value="TPR"/>
    <property type="match status" value="2"/>
</dbReference>
<dbReference type="PANTHER" id="PTHR44227">
    <property type="match status" value="1"/>
</dbReference>
<dbReference type="SMART" id="SM00028">
    <property type="entry name" value="TPR"/>
    <property type="match status" value="7"/>
</dbReference>
<dbReference type="InterPro" id="IPR011990">
    <property type="entry name" value="TPR-like_helical_dom_sf"/>
</dbReference>
<evidence type="ECO:0000256" key="2">
    <source>
        <dbReference type="ARBA" id="ARBA00022803"/>
    </source>
</evidence>
<evidence type="ECO:0000256" key="1">
    <source>
        <dbReference type="ARBA" id="ARBA00022737"/>
    </source>
</evidence>
<dbReference type="EMBL" id="JBHTIF010000001">
    <property type="protein sequence ID" value="MFD0724451.1"/>
    <property type="molecule type" value="Genomic_DNA"/>
</dbReference>
<protein>
    <submittedName>
        <fullName evidence="4">Tetratricopeptide repeat protein</fullName>
    </submittedName>
</protein>
<accession>A0ABW2Y7H9</accession>
<keyword evidence="5" id="KW-1185">Reference proteome</keyword>
<organism evidence="4 5">
    <name type="scientific">Lysobacter brunescens</name>
    <dbReference type="NCBI Taxonomy" id="262323"/>
    <lineage>
        <taxon>Bacteria</taxon>
        <taxon>Pseudomonadati</taxon>
        <taxon>Pseudomonadota</taxon>
        <taxon>Gammaproteobacteria</taxon>
        <taxon>Lysobacterales</taxon>
        <taxon>Lysobacteraceae</taxon>
        <taxon>Lysobacter</taxon>
    </lineage>
</organism>
<feature type="repeat" description="TPR" evidence="3">
    <location>
        <begin position="168"/>
        <end position="201"/>
    </location>
</feature>
<evidence type="ECO:0000313" key="4">
    <source>
        <dbReference type="EMBL" id="MFD0724451.1"/>
    </source>
</evidence>
<sequence>MQDRIIEALRSGAHADALALAREAVAATPHDADNHALLALAERANGDLAAAMHAINRAVLLAPDNADLHFQRAGLLLAEYKLDEAQAALSRTLDLDPNQFPAYILQAQMAFGRGDMDEAERLQRYAARVAPEHPWVRTIEGMIALRRGDSMRALSVLTEAAKQMPDDLQVLYALGFAHMEQGHLAFAESAFRRIVEASPNQHGLRGVLADVVMRQGRPDEARQIVQPLLDNAETSTHSLKRLTAGLELRLGRLDEALALLRAAIAQEPRDPETWAMAADLWRRSGRFDEGREVTDAALSKHPEAAPLWRLRITLEPTGSDEAKAVVDRWLALNADDVNALEAQMLMMEVRGDLEARDALAQRIVELEPGRSSAETRVFDRLIGQAPEAAIAHVQALIAKMQDEGLKRGLMAWLGIAQDKAGRHAEAVQTWLAMNGAEAMIRRPLTVPGKASGTWPELADVAAGAPPLAYLWGVPGSGVEKVAAVIGNAGYPLRADRIGPNPPRDALQDPACIAAFNDGTLTGEQALAQWRSALALRGVPNGAIIDWLPYWDNALLHMIRPLQPEAIVLIALRDPRDMLLEWLAFGSAMQYALPSANEAALWIARQLQHVLVITRDLLVSHKVIRTDDVLGDLEAFAGEIGGGLGLEQILIPQPELFGRMGFPAGHWRQYAEPLAEPFALLSDVAQAFGYPAN</sequence>
<dbReference type="InterPro" id="IPR019734">
    <property type="entry name" value="TPR_rpt"/>
</dbReference>
<dbReference type="SUPFAM" id="SSF48452">
    <property type="entry name" value="TPR-like"/>
    <property type="match status" value="1"/>
</dbReference>
<dbReference type="Gene3D" id="1.25.40.10">
    <property type="entry name" value="Tetratricopeptide repeat domain"/>
    <property type="match status" value="2"/>
</dbReference>